<feature type="site" description="Discriminates between blocked and unblocked aminoacyl-tRNA" evidence="8">
    <location>
        <position position="9"/>
    </location>
</feature>
<dbReference type="PANTHER" id="PTHR17224">
    <property type="entry name" value="PEPTIDYL-TRNA HYDROLASE"/>
    <property type="match status" value="1"/>
</dbReference>
<evidence type="ECO:0000313" key="11">
    <source>
        <dbReference type="EMBL" id="TRM11115.1"/>
    </source>
</evidence>
<gene>
    <name evidence="8" type="primary">pth</name>
    <name evidence="11" type="ORF">FH966_04890</name>
</gene>
<comment type="caution">
    <text evidence="11">The sequence shown here is derived from an EMBL/GenBank/DDBJ whole genome shotgun (WGS) entry which is preliminary data.</text>
</comment>
<evidence type="ECO:0000256" key="8">
    <source>
        <dbReference type="HAMAP-Rule" id="MF_00083"/>
    </source>
</evidence>
<evidence type="ECO:0000256" key="9">
    <source>
        <dbReference type="RuleBase" id="RU000673"/>
    </source>
</evidence>
<feature type="binding site" evidence="8">
    <location>
        <position position="14"/>
    </location>
    <ligand>
        <name>tRNA</name>
        <dbReference type="ChEBI" id="CHEBI:17843"/>
    </ligand>
</feature>
<dbReference type="RefSeq" id="WP_142790303.1">
    <property type="nucleotide sequence ID" value="NZ_VJMZ01000001.1"/>
</dbReference>
<dbReference type="GO" id="GO:0072344">
    <property type="term" value="P:rescue of stalled ribosome"/>
    <property type="evidence" value="ECO:0007669"/>
    <property type="project" value="UniProtKB-UniRule"/>
</dbReference>
<dbReference type="GO" id="GO:0006515">
    <property type="term" value="P:protein quality control for misfolded or incompletely synthesized proteins"/>
    <property type="evidence" value="ECO:0007669"/>
    <property type="project" value="UniProtKB-UniRule"/>
</dbReference>
<keyword evidence="4 8" id="KW-0694">RNA-binding</keyword>
<comment type="function">
    <text evidence="8">Catalyzes the release of premature peptidyl moieties from peptidyl-tRNA molecules trapped in stalled 50S ribosomal subunits, and thus maintains levels of free tRNAs and 50S ribosomes.</text>
</comment>
<evidence type="ECO:0000256" key="4">
    <source>
        <dbReference type="ARBA" id="ARBA00022884"/>
    </source>
</evidence>
<reference evidence="11 12" key="1">
    <citation type="submission" date="2019-07" db="EMBL/GenBank/DDBJ databases">
        <title>Genomic analysis of Lentibacillus sp. NKC851-2.</title>
        <authorList>
            <person name="Oh Y.J."/>
        </authorList>
    </citation>
    <scope>NUCLEOTIDE SEQUENCE [LARGE SCALE GENOMIC DNA]</scope>
    <source>
        <strain evidence="11 12">NKC851-2</strain>
    </source>
</reference>
<keyword evidence="8" id="KW-0963">Cytoplasm</keyword>
<organism evidence="11 12">
    <name type="scientific">Lentibacillus cibarius</name>
    <dbReference type="NCBI Taxonomy" id="2583219"/>
    <lineage>
        <taxon>Bacteria</taxon>
        <taxon>Bacillati</taxon>
        <taxon>Bacillota</taxon>
        <taxon>Bacilli</taxon>
        <taxon>Bacillales</taxon>
        <taxon>Bacillaceae</taxon>
        <taxon>Lentibacillus</taxon>
    </lineage>
</organism>
<dbReference type="InterPro" id="IPR018171">
    <property type="entry name" value="Pept_tRNA_hydro_CS"/>
</dbReference>
<dbReference type="GO" id="GO:0004045">
    <property type="term" value="F:peptidyl-tRNA hydrolase activity"/>
    <property type="evidence" value="ECO:0007669"/>
    <property type="project" value="UniProtKB-UniRule"/>
</dbReference>
<dbReference type="GO" id="GO:0000049">
    <property type="term" value="F:tRNA binding"/>
    <property type="evidence" value="ECO:0007669"/>
    <property type="project" value="UniProtKB-UniRule"/>
</dbReference>
<evidence type="ECO:0000313" key="12">
    <source>
        <dbReference type="Proteomes" id="UP000319280"/>
    </source>
</evidence>
<evidence type="ECO:0000256" key="2">
    <source>
        <dbReference type="ARBA" id="ARBA00022555"/>
    </source>
</evidence>
<dbReference type="PROSITE" id="PS01195">
    <property type="entry name" value="PEPT_TRNA_HYDROL_1"/>
    <property type="match status" value="1"/>
</dbReference>
<evidence type="ECO:0000256" key="5">
    <source>
        <dbReference type="ARBA" id="ARBA00038063"/>
    </source>
</evidence>
<dbReference type="Proteomes" id="UP000319280">
    <property type="component" value="Unassembled WGS sequence"/>
</dbReference>
<evidence type="ECO:0000256" key="7">
    <source>
        <dbReference type="ARBA" id="ARBA00050038"/>
    </source>
</evidence>
<dbReference type="AlphaFoldDB" id="A0A549YGV3"/>
<sequence length="186" mass="21131">MKCIAGLGNPGKKYDKTRHNVGFMVIDELLRRHDWKEKKDKFSGKSVVETVNGEKIILLKPQTYMNLSGESVRPLTDFYHIGVEDVMVIYDDLDLPAGKIRLRQKGGHGGHNGIRSIIDHLGTKEFKRLRIGIGRPENAMPVVDYVLRPFSKDEKMDVDKSISLAADACEAWMQKPFPEVMNEFNC</sequence>
<keyword evidence="3 8" id="KW-0378">Hydrolase</keyword>
<keyword evidence="2 8" id="KW-0820">tRNA-binding</keyword>
<feature type="binding site" evidence="8">
    <location>
        <position position="64"/>
    </location>
    <ligand>
        <name>tRNA</name>
        <dbReference type="ChEBI" id="CHEBI:17843"/>
    </ligand>
</feature>
<feature type="binding site" evidence="8">
    <location>
        <position position="66"/>
    </location>
    <ligand>
        <name>tRNA</name>
        <dbReference type="ChEBI" id="CHEBI:17843"/>
    </ligand>
</feature>
<evidence type="ECO:0000256" key="3">
    <source>
        <dbReference type="ARBA" id="ARBA00022801"/>
    </source>
</evidence>
<dbReference type="PROSITE" id="PS01196">
    <property type="entry name" value="PEPT_TRNA_HYDROL_2"/>
    <property type="match status" value="1"/>
</dbReference>
<evidence type="ECO:0000256" key="10">
    <source>
        <dbReference type="RuleBase" id="RU004320"/>
    </source>
</evidence>
<comment type="catalytic activity">
    <reaction evidence="6 8 9">
        <text>an N-acyl-L-alpha-aminoacyl-tRNA + H2O = an N-acyl-L-amino acid + a tRNA + H(+)</text>
        <dbReference type="Rhea" id="RHEA:54448"/>
        <dbReference type="Rhea" id="RHEA-COMP:10123"/>
        <dbReference type="Rhea" id="RHEA-COMP:13883"/>
        <dbReference type="ChEBI" id="CHEBI:15377"/>
        <dbReference type="ChEBI" id="CHEBI:15378"/>
        <dbReference type="ChEBI" id="CHEBI:59874"/>
        <dbReference type="ChEBI" id="CHEBI:78442"/>
        <dbReference type="ChEBI" id="CHEBI:138191"/>
        <dbReference type="EC" id="3.1.1.29"/>
    </reaction>
</comment>
<comment type="function">
    <text evidence="8">Hydrolyzes ribosome-free peptidyl-tRNAs (with 1 or more amino acids incorporated), which drop off the ribosome during protein synthesis, or as a result of ribosome stalling.</text>
</comment>
<keyword evidence="12" id="KW-1185">Reference proteome</keyword>
<proteinExistence type="inferred from homology"/>
<evidence type="ECO:0000256" key="1">
    <source>
        <dbReference type="ARBA" id="ARBA00013260"/>
    </source>
</evidence>
<dbReference type="SUPFAM" id="SSF53178">
    <property type="entry name" value="Peptidyl-tRNA hydrolase-like"/>
    <property type="match status" value="1"/>
</dbReference>
<comment type="subunit">
    <text evidence="8">Monomer.</text>
</comment>
<comment type="subcellular location">
    <subcellularLocation>
        <location evidence="8">Cytoplasm</location>
    </subcellularLocation>
</comment>
<dbReference type="InterPro" id="IPR001328">
    <property type="entry name" value="Pept_tRNA_hydro"/>
</dbReference>
<accession>A0A549YGV3</accession>
<dbReference type="NCBIfam" id="TIGR00447">
    <property type="entry name" value="pth"/>
    <property type="match status" value="1"/>
</dbReference>
<name>A0A549YGV3_9BACI</name>
<dbReference type="EC" id="3.1.1.29" evidence="1 8"/>
<dbReference type="InterPro" id="IPR036416">
    <property type="entry name" value="Pept_tRNA_hydro_sf"/>
</dbReference>
<dbReference type="EMBL" id="VJMZ01000001">
    <property type="protein sequence ID" value="TRM11115.1"/>
    <property type="molecule type" value="Genomic_DNA"/>
</dbReference>
<feature type="binding site" evidence="8">
    <location>
        <position position="112"/>
    </location>
    <ligand>
        <name>tRNA</name>
        <dbReference type="ChEBI" id="CHEBI:17843"/>
    </ligand>
</feature>
<evidence type="ECO:0000256" key="6">
    <source>
        <dbReference type="ARBA" id="ARBA00048707"/>
    </source>
</evidence>
<feature type="active site" description="Proton acceptor" evidence="8">
    <location>
        <position position="19"/>
    </location>
</feature>
<feature type="site" description="Stabilizes the basic form of H active site to accept a proton" evidence="8">
    <location>
        <position position="91"/>
    </location>
</feature>
<dbReference type="HAMAP" id="MF_00083">
    <property type="entry name" value="Pept_tRNA_hydro_bact"/>
    <property type="match status" value="1"/>
</dbReference>
<dbReference type="PANTHER" id="PTHR17224:SF1">
    <property type="entry name" value="PEPTIDYL-TRNA HYDROLASE"/>
    <property type="match status" value="1"/>
</dbReference>
<comment type="similarity">
    <text evidence="5 8 10">Belongs to the PTH family.</text>
</comment>
<dbReference type="CDD" id="cd00462">
    <property type="entry name" value="PTH"/>
    <property type="match status" value="1"/>
</dbReference>
<protein>
    <recommendedName>
        <fullName evidence="7 8">Peptidyl-tRNA hydrolase</fullName>
        <shortName evidence="8">Pth</shortName>
        <ecNumber evidence="1 8">3.1.1.29</ecNumber>
    </recommendedName>
</protein>
<dbReference type="GO" id="GO:0005737">
    <property type="term" value="C:cytoplasm"/>
    <property type="evidence" value="ECO:0007669"/>
    <property type="project" value="UniProtKB-SubCell"/>
</dbReference>
<dbReference type="FunFam" id="3.40.50.1470:FF:000001">
    <property type="entry name" value="Peptidyl-tRNA hydrolase"/>
    <property type="match status" value="1"/>
</dbReference>
<dbReference type="Pfam" id="PF01195">
    <property type="entry name" value="Pept_tRNA_hydro"/>
    <property type="match status" value="1"/>
</dbReference>
<dbReference type="Gene3D" id="3.40.50.1470">
    <property type="entry name" value="Peptidyl-tRNA hydrolase"/>
    <property type="match status" value="1"/>
</dbReference>